<dbReference type="GeneID" id="65883812"/>
<dbReference type="Pfam" id="PF13197">
    <property type="entry name" value="DUF4013"/>
    <property type="match status" value="1"/>
</dbReference>
<feature type="transmembrane region" description="Helical" evidence="1">
    <location>
        <begin position="117"/>
        <end position="142"/>
    </location>
</feature>
<evidence type="ECO:0000313" key="2">
    <source>
        <dbReference type="EMBL" id="CAB3289016.1"/>
    </source>
</evidence>
<feature type="transmembrane region" description="Helical" evidence="1">
    <location>
        <begin position="154"/>
        <end position="172"/>
    </location>
</feature>
<keyword evidence="1" id="KW-1133">Transmembrane helix</keyword>
<evidence type="ECO:0000313" key="3">
    <source>
        <dbReference type="Proteomes" id="UP000679213"/>
    </source>
</evidence>
<organism evidence="2 3">
    <name type="scientific">Methanocaldococcus lauensis</name>
    <dbReference type="NCBI Taxonomy" id="2546128"/>
    <lineage>
        <taxon>Archaea</taxon>
        <taxon>Methanobacteriati</taxon>
        <taxon>Methanobacteriota</taxon>
        <taxon>Methanomada group</taxon>
        <taxon>Methanococci</taxon>
        <taxon>Methanococcales</taxon>
        <taxon>Methanocaldococcaceae</taxon>
        <taxon>Methanocaldococcus</taxon>
    </lineage>
</organism>
<dbReference type="EMBL" id="LR792632">
    <property type="protein sequence ID" value="CAB3289016.1"/>
    <property type="molecule type" value="Genomic_DNA"/>
</dbReference>
<reference evidence="2 3" key="1">
    <citation type="submission" date="2020-04" db="EMBL/GenBank/DDBJ databases">
        <authorList>
            <consortium name="Genoscope - CEA"/>
            <person name="William W."/>
        </authorList>
    </citation>
    <scope>NUCLEOTIDE SEQUENCE [LARGE SCALE GENOMIC DNA]</scope>
    <source>
        <strain evidence="2 3">SG7</strain>
    </source>
</reference>
<feature type="transmembrane region" description="Helical" evidence="1">
    <location>
        <begin position="25"/>
        <end position="41"/>
    </location>
</feature>
<dbReference type="InterPro" id="IPR025098">
    <property type="entry name" value="DUF4013"/>
</dbReference>
<keyword evidence="1" id="KW-0812">Transmembrane</keyword>
<feature type="transmembrane region" description="Helical" evidence="1">
    <location>
        <begin position="89"/>
        <end position="110"/>
    </location>
</feature>
<keyword evidence="3" id="KW-1185">Reference proteome</keyword>
<feature type="transmembrane region" description="Helical" evidence="1">
    <location>
        <begin position="220"/>
        <end position="237"/>
    </location>
</feature>
<accession>A0A8D6SXS9</accession>
<keyword evidence="1" id="KW-0472">Membrane</keyword>
<sequence>MNQTIKKLIIELLIYPFYRENYKKTLLGGLVILSLWILTLFPNILCYILFGGIVGIFVLGYCLTVFISTLKNIDSLPNLKNKEIFINGLKIFVVMLFLSIPSLLISLFLVESYILKFLIWIHIFLSLILLIFVCLLFPYPISTETLLYIQNYDVRLFIILAIFYYFLPLIIYKLYNRKIRINNLVKVLVSPKYVLIVGISLIYLIFILKVAIYLMFLKSFIVFYFLIVIARMFGIYFKGEFYLLNTQFL</sequence>
<proteinExistence type="predicted"/>
<feature type="transmembrane region" description="Helical" evidence="1">
    <location>
        <begin position="48"/>
        <end position="69"/>
    </location>
</feature>
<protein>
    <submittedName>
        <fullName evidence="2">Uncharacterized protein</fullName>
    </submittedName>
</protein>
<feature type="transmembrane region" description="Helical" evidence="1">
    <location>
        <begin position="193"/>
        <end position="214"/>
    </location>
</feature>
<dbReference type="AlphaFoldDB" id="A0A8D6SXS9"/>
<dbReference type="Proteomes" id="UP000679213">
    <property type="component" value="Chromosome I"/>
</dbReference>
<dbReference type="KEGG" id="mesg:MLAUSG7_1013"/>
<gene>
    <name evidence="2" type="ORF">MLAUSG7_1013</name>
</gene>
<name>A0A8D6SXS9_9EURY</name>
<evidence type="ECO:0000256" key="1">
    <source>
        <dbReference type="SAM" id="Phobius"/>
    </source>
</evidence>
<dbReference type="RefSeq" id="WP_214399383.1">
    <property type="nucleotide sequence ID" value="NZ_LR792632.1"/>
</dbReference>